<dbReference type="Proteomes" id="UP000321954">
    <property type="component" value="Chromosome"/>
</dbReference>
<gene>
    <name evidence="9" type="ORF">FK178_08745</name>
</gene>
<dbReference type="AlphaFoldDB" id="A0A5B8YNM2"/>
<dbReference type="PANTHER" id="PTHR48090">
    <property type="entry name" value="UNDECAPRENYL-PHOSPHATE 4-DEOXY-4-FORMAMIDO-L-ARABINOSE TRANSFERASE-RELATED"/>
    <property type="match status" value="1"/>
</dbReference>
<proteinExistence type="predicted"/>
<accession>A0A5B8YNM2</accession>
<dbReference type="Pfam" id="PF00535">
    <property type="entry name" value="Glycos_transf_2"/>
    <property type="match status" value="1"/>
</dbReference>
<keyword evidence="2" id="KW-0328">Glycosyltransferase</keyword>
<keyword evidence="3 9" id="KW-0808">Transferase</keyword>
<organism evidence="9 10">
    <name type="scientific">Antarcticibacterium arcticum</name>
    <dbReference type="NCBI Taxonomy" id="2585771"/>
    <lineage>
        <taxon>Bacteria</taxon>
        <taxon>Pseudomonadati</taxon>
        <taxon>Bacteroidota</taxon>
        <taxon>Flavobacteriia</taxon>
        <taxon>Flavobacteriales</taxon>
        <taxon>Flavobacteriaceae</taxon>
        <taxon>Antarcticibacterium</taxon>
    </lineage>
</organism>
<reference evidence="9 10" key="1">
    <citation type="submission" date="2019-08" db="EMBL/GenBank/DDBJ databases">
        <title>Antarcticibacterium arcticum sp. nov., a bacterium isolated from marine sediment of the Canadian Beaufort Sea.</title>
        <authorList>
            <person name="Lee Y.M."/>
            <person name="Baek K."/>
            <person name="Lee D.-H."/>
            <person name="Shin S.C."/>
            <person name="Jin Y.K."/>
            <person name="Park Y."/>
        </authorList>
    </citation>
    <scope>NUCLEOTIDE SEQUENCE [LARGE SCALE GENOMIC DNA]</scope>
    <source>
        <strain evidence="9 10">PAMC 28998</strain>
    </source>
</reference>
<keyword evidence="1" id="KW-1003">Cell membrane</keyword>
<evidence type="ECO:0000256" key="7">
    <source>
        <dbReference type="ARBA" id="ARBA00023136"/>
    </source>
</evidence>
<name>A0A5B8YNM2_9FLAO</name>
<keyword evidence="5" id="KW-0448">Lipopolysaccharide biosynthesis</keyword>
<dbReference type="CDD" id="cd04179">
    <property type="entry name" value="DPM_DPG-synthase_like"/>
    <property type="match status" value="1"/>
</dbReference>
<keyword evidence="7" id="KW-0472">Membrane</keyword>
<dbReference type="Gene3D" id="3.90.550.10">
    <property type="entry name" value="Spore Coat Polysaccharide Biosynthesis Protein SpsA, Chain A"/>
    <property type="match status" value="1"/>
</dbReference>
<keyword evidence="10" id="KW-1185">Reference proteome</keyword>
<dbReference type="GO" id="GO:0005886">
    <property type="term" value="C:plasma membrane"/>
    <property type="evidence" value="ECO:0007669"/>
    <property type="project" value="TreeGrafter"/>
</dbReference>
<evidence type="ECO:0000256" key="4">
    <source>
        <dbReference type="ARBA" id="ARBA00022692"/>
    </source>
</evidence>
<protein>
    <submittedName>
        <fullName evidence="9">Glycosyltransferase family 2 protein</fullName>
    </submittedName>
</protein>
<dbReference type="InterPro" id="IPR001173">
    <property type="entry name" value="Glyco_trans_2-like"/>
</dbReference>
<sequence length="239" mass="27307">MDYELTVIVPLYNEEENLLRVEMELTKYLEIALKKTCILFVNDGSTDGSLSIIKEISARNEAFDYISFDRNYGLSAALKAGFDNVKTPLLGYIDSDLQTDPGDFNLLLEHIDHHDLVTGVRVNRKDSFKKNLSSLIANGIRRSFTNDGMDDTGCPLKVIRTSAAQNIPMFKGLHRFLPAMILLQNGKVVQVPVRHYPRIAGTAKFHIWNRLFGPLMDCFAYLWMKHKYINYHIKEKSTC</sequence>
<dbReference type="PANTHER" id="PTHR48090:SF3">
    <property type="entry name" value="UNDECAPRENYL-PHOSPHATE 4-DEOXY-4-FORMAMIDO-L-ARABINOSE TRANSFERASE"/>
    <property type="match status" value="1"/>
</dbReference>
<evidence type="ECO:0000256" key="3">
    <source>
        <dbReference type="ARBA" id="ARBA00022679"/>
    </source>
</evidence>
<dbReference type="KEGG" id="anp:FK178_08745"/>
<evidence type="ECO:0000256" key="5">
    <source>
        <dbReference type="ARBA" id="ARBA00022985"/>
    </source>
</evidence>
<evidence type="ECO:0000256" key="2">
    <source>
        <dbReference type="ARBA" id="ARBA00022676"/>
    </source>
</evidence>
<dbReference type="SUPFAM" id="SSF53448">
    <property type="entry name" value="Nucleotide-diphospho-sugar transferases"/>
    <property type="match status" value="1"/>
</dbReference>
<keyword evidence="6" id="KW-1133">Transmembrane helix</keyword>
<evidence type="ECO:0000256" key="6">
    <source>
        <dbReference type="ARBA" id="ARBA00022989"/>
    </source>
</evidence>
<evidence type="ECO:0000256" key="1">
    <source>
        <dbReference type="ARBA" id="ARBA00022475"/>
    </source>
</evidence>
<evidence type="ECO:0000313" key="10">
    <source>
        <dbReference type="Proteomes" id="UP000321954"/>
    </source>
</evidence>
<evidence type="ECO:0000259" key="8">
    <source>
        <dbReference type="Pfam" id="PF00535"/>
    </source>
</evidence>
<dbReference type="InterPro" id="IPR029044">
    <property type="entry name" value="Nucleotide-diphossugar_trans"/>
</dbReference>
<keyword evidence="4" id="KW-0812">Transmembrane</keyword>
<dbReference type="RefSeq" id="WP_146837544.1">
    <property type="nucleotide sequence ID" value="NZ_CP042476.1"/>
</dbReference>
<dbReference type="InterPro" id="IPR050256">
    <property type="entry name" value="Glycosyltransferase_2"/>
</dbReference>
<dbReference type="OrthoDB" id="952827at2"/>
<dbReference type="EMBL" id="CP042476">
    <property type="protein sequence ID" value="QED39091.1"/>
    <property type="molecule type" value="Genomic_DNA"/>
</dbReference>
<dbReference type="GO" id="GO:0099621">
    <property type="term" value="F:undecaprenyl-phosphate 4-deoxy-4-formamido-L-arabinose transferase activity"/>
    <property type="evidence" value="ECO:0007669"/>
    <property type="project" value="TreeGrafter"/>
</dbReference>
<feature type="domain" description="Glycosyltransferase 2-like" evidence="8">
    <location>
        <begin position="6"/>
        <end position="138"/>
    </location>
</feature>
<dbReference type="GO" id="GO:0009103">
    <property type="term" value="P:lipopolysaccharide biosynthetic process"/>
    <property type="evidence" value="ECO:0007669"/>
    <property type="project" value="UniProtKB-KW"/>
</dbReference>
<evidence type="ECO:0000313" key="9">
    <source>
        <dbReference type="EMBL" id="QED39091.1"/>
    </source>
</evidence>